<evidence type="ECO:0000313" key="4">
    <source>
        <dbReference type="Proteomes" id="UP001218218"/>
    </source>
</evidence>
<name>A0AAD6YY37_9AGAR</name>
<keyword evidence="2" id="KW-0812">Transmembrane</keyword>
<keyword evidence="2" id="KW-1133">Transmembrane helix</keyword>
<keyword evidence="2" id="KW-0472">Membrane</keyword>
<dbReference type="AlphaFoldDB" id="A0AAD6YY37"/>
<accession>A0AAD6YY37</accession>
<evidence type="ECO:0000256" key="1">
    <source>
        <dbReference type="SAM" id="MobiDB-lite"/>
    </source>
</evidence>
<keyword evidence="4" id="KW-1185">Reference proteome</keyword>
<comment type="caution">
    <text evidence="3">The sequence shown here is derived from an EMBL/GenBank/DDBJ whole genome shotgun (WGS) entry which is preliminary data.</text>
</comment>
<feature type="transmembrane region" description="Helical" evidence="2">
    <location>
        <begin position="264"/>
        <end position="283"/>
    </location>
</feature>
<feature type="compositionally biased region" description="Polar residues" evidence="1">
    <location>
        <begin position="140"/>
        <end position="157"/>
    </location>
</feature>
<evidence type="ECO:0000313" key="3">
    <source>
        <dbReference type="EMBL" id="KAJ7301460.1"/>
    </source>
</evidence>
<sequence length="309" mass="33370">MTEGGSIVASFTIYAPGPAQSSPEIFSAVPVPGTVLVLGPLAEMCSSTGPRLEPTQRPIKGNGTLTNSWRARYAPDVAGVEQPQPLGIYVEIHGQCLLESRLVARHACYSVSAAGRHLPSSLSPLARALLLSPAPHPHADTTNGKLRSESPALTSGRQRNRARNRKFEHYCGLESDALNRTYARETPPISWIMKLEGSSDGLDSSKFLIAADRDRTVYGMAPPSGLKLLYFITTAFSFATEQLPCAQPLPDGTQLLPPTAQLHLIYFMMPFGGAIASCIPLFFPPLLICRACFPVPFGYPRHSSTIALR</sequence>
<dbReference type="Proteomes" id="UP001218218">
    <property type="component" value="Unassembled WGS sequence"/>
</dbReference>
<reference evidence="3" key="1">
    <citation type="submission" date="2023-03" db="EMBL/GenBank/DDBJ databases">
        <title>Massive genome expansion in bonnet fungi (Mycena s.s.) driven by repeated elements and novel gene families across ecological guilds.</title>
        <authorList>
            <consortium name="Lawrence Berkeley National Laboratory"/>
            <person name="Harder C.B."/>
            <person name="Miyauchi S."/>
            <person name="Viragh M."/>
            <person name="Kuo A."/>
            <person name="Thoen E."/>
            <person name="Andreopoulos B."/>
            <person name="Lu D."/>
            <person name="Skrede I."/>
            <person name="Drula E."/>
            <person name="Henrissat B."/>
            <person name="Morin E."/>
            <person name="Kohler A."/>
            <person name="Barry K."/>
            <person name="LaButti K."/>
            <person name="Morin E."/>
            <person name="Salamov A."/>
            <person name="Lipzen A."/>
            <person name="Mereny Z."/>
            <person name="Hegedus B."/>
            <person name="Baldrian P."/>
            <person name="Stursova M."/>
            <person name="Weitz H."/>
            <person name="Taylor A."/>
            <person name="Grigoriev I.V."/>
            <person name="Nagy L.G."/>
            <person name="Martin F."/>
            <person name="Kauserud H."/>
        </authorList>
    </citation>
    <scope>NUCLEOTIDE SEQUENCE</scope>
    <source>
        <strain evidence="3">CBHHK002</strain>
    </source>
</reference>
<gene>
    <name evidence="3" type="ORF">DFH08DRAFT_827499</name>
</gene>
<protein>
    <submittedName>
        <fullName evidence="3">Uncharacterized protein</fullName>
    </submittedName>
</protein>
<proteinExistence type="predicted"/>
<organism evidence="3 4">
    <name type="scientific">Mycena albidolilacea</name>
    <dbReference type="NCBI Taxonomy" id="1033008"/>
    <lineage>
        <taxon>Eukaryota</taxon>
        <taxon>Fungi</taxon>
        <taxon>Dikarya</taxon>
        <taxon>Basidiomycota</taxon>
        <taxon>Agaricomycotina</taxon>
        <taxon>Agaricomycetes</taxon>
        <taxon>Agaricomycetidae</taxon>
        <taxon>Agaricales</taxon>
        <taxon>Marasmiineae</taxon>
        <taxon>Mycenaceae</taxon>
        <taxon>Mycena</taxon>
    </lineage>
</organism>
<evidence type="ECO:0000256" key="2">
    <source>
        <dbReference type="SAM" id="Phobius"/>
    </source>
</evidence>
<feature type="region of interest" description="Disordered" evidence="1">
    <location>
        <begin position="133"/>
        <end position="161"/>
    </location>
</feature>
<dbReference type="EMBL" id="JARIHO010000134">
    <property type="protein sequence ID" value="KAJ7301460.1"/>
    <property type="molecule type" value="Genomic_DNA"/>
</dbReference>